<dbReference type="InterPro" id="IPR013087">
    <property type="entry name" value="Znf_C2H2_type"/>
</dbReference>
<dbReference type="InterPro" id="IPR000620">
    <property type="entry name" value="EamA_dom"/>
</dbReference>
<feature type="transmembrane region" description="Helical" evidence="6">
    <location>
        <begin position="608"/>
        <end position="629"/>
    </location>
</feature>
<proteinExistence type="predicted"/>
<protein>
    <submittedName>
        <fullName evidence="8">CLUMA_CG013560, isoform A</fullName>
    </submittedName>
</protein>
<dbReference type="Proteomes" id="UP000183832">
    <property type="component" value="Unassembled WGS sequence"/>
</dbReference>
<feature type="transmembrane region" description="Helical" evidence="6">
    <location>
        <begin position="787"/>
        <end position="805"/>
    </location>
</feature>
<dbReference type="GO" id="GO:0008270">
    <property type="term" value="F:zinc ion binding"/>
    <property type="evidence" value="ECO:0007669"/>
    <property type="project" value="UniProtKB-KW"/>
</dbReference>
<keyword evidence="9" id="KW-1185">Reference proteome</keyword>
<keyword evidence="4 6" id="KW-0472">Membrane</keyword>
<evidence type="ECO:0000256" key="1">
    <source>
        <dbReference type="ARBA" id="ARBA00004141"/>
    </source>
</evidence>
<evidence type="ECO:0000256" key="3">
    <source>
        <dbReference type="ARBA" id="ARBA00022989"/>
    </source>
</evidence>
<dbReference type="PANTHER" id="PTHR22911">
    <property type="entry name" value="ACYL-MALONYL CONDENSING ENZYME-RELATED"/>
    <property type="match status" value="1"/>
</dbReference>
<feature type="transmembrane region" description="Helical" evidence="6">
    <location>
        <begin position="553"/>
        <end position="572"/>
    </location>
</feature>
<feature type="domain" description="C2H2-type" evidence="7">
    <location>
        <begin position="280"/>
        <end position="307"/>
    </location>
</feature>
<reference evidence="8 9" key="1">
    <citation type="submission" date="2015-04" db="EMBL/GenBank/DDBJ databases">
        <authorList>
            <person name="Syromyatnikov M.Y."/>
            <person name="Popov V.N."/>
        </authorList>
    </citation>
    <scope>NUCLEOTIDE SEQUENCE [LARGE SCALE GENOMIC DNA]</scope>
</reference>
<keyword evidence="5" id="KW-0863">Zinc-finger</keyword>
<feature type="transmembrane region" description="Helical" evidence="6">
    <location>
        <begin position="734"/>
        <end position="754"/>
    </location>
</feature>
<dbReference type="OrthoDB" id="306876at2759"/>
<evidence type="ECO:0000256" key="5">
    <source>
        <dbReference type="PROSITE-ProRule" id="PRU00042"/>
    </source>
</evidence>
<evidence type="ECO:0000256" key="6">
    <source>
        <dbReference type="SAM" id="Phobius"/>
    </source>
</evidence>
<organism evidence="8 9">
    <name type="scientific">Clunio marinus</name>
    <dbReference type="NCBI Taxonomy" id="568069"/>
    <lineage>
        <taxon>Eukaryota</taxon>
        <taxon>Metazoa</taxon>
        <taxon>Ecdysozoa</taxon>
        <taxon>Arthropoda</taxon>
        <taxon>Hexapoda</taxon>
        <taxon>Insecta</taxon>
        <taxon>Pterygota</taxon>
        <taxon>Neoptera</taxon>
        <taxon>Endopterygota</taxon>
        <taxon>Diptera</taxon>
        <taxon>Nematocera</taxon>
        <taxon>Chironomoidea</taxon>
        <taxon>Chironomidae</taxon>
        <taxon>Clunio</taxon>
    </lineage>
</organism>
<feature type="transmembrane region" description="Helical" evidence="6">
    <location>
        <begin position="584"/>
        <end position="602"/>
    </location>
</feature>
<dbReference type="SUPFAM" id="SSF57667">
    <property type="entry name" value="beta-beta-alpha zinc fingers"/>
    <property type="match status" value="4"/>
</dbReference>
<dbReference type="PANTHER" id="PTHR22911:SF6">
    <property type="entry name" value="SOLUTE CARRIER FAMILY 35 MEMBER G1"/>
    <property type="match status" value="1"/>
</dbReference>
<dbReference type="PROSITE" id="PS00028">
    <property type="entry name" value="ZINC_FINGER_C2H2_1"/>
    <property type="match status" value="7"/>
</dbReference>
<keyword evidence="5" id="KW-0862">Zinc</keyword>
<feature type="domain" description="C2H2-type" evidence="7">
    <location>
        <begin position="438"/>
        <end position="468"/>
    </location>
</feature>
<evidence type="ECO:0000256" key="2">
    <source>
        <dbReference type="ARBA" id="ARBA00022692"/>
    </source>
</evidence>
<dbReference type="SUPFAM" id="SSF103481">
    <property type="entry name" value="Multidrug resistance efflux transporter EmrE"/>
    <property type="match status" value="2"/>
</dbReference>
<evidence type="ECO:0000259" key="7">
    <source>
        <dbReference type="PROSITE" id="PS50157"/>
    </source>
</evidence>
<dbReference type="Pfam" id="PF00892">
    <property type="entry name" value="EamA"/>
    <property type="match status" value="2"/>
</dbReference>
<dbReference type="Pfam" id="PF00096">
    <property type="entry name" value="zf-C2H2"/>
    <property type="match status" value="1"/>
</dbReference>
<feature type="domain" description="C2H2-type" evidence="7">
    <location>
        <begin position="348"/>
        <end position="377"/>
    </location>
</feature>
<keyword evidence="5" id="KW-0479">Metal-binding</keyword>
<keyword evidence="2 6" id="KW-0812">Transmembrane</keyword>
<feature type="transmembrane region" description="Helical" evidence="6">
    <location>
        <begin position="521"/>
        <end position="541"/>
    </location>
</feature>
<dbReference type="PROSITE" id="PS50157">
    <property type="entry name" value="ZINC_FINGER_C2H2_2"/>
    <property type="match status" value="5"/>
</dbReference>
<dbReference type="STRING" id="568069.A0A1J1IJ61"/>
<dbReference type="SMART" id="SM00355">
    <property type="entry name" value="ZnF_C2H2"/>
    <property type="match status" value="10"/>
</dbReference>
<keyword evidence="3 6" id="KW-1133">Transmembrane helix</keyword>
<feature type="transmembrane region" description="Helical" evidence="6">
    <location>
        <begin position="672"/>
        <end position="695"/>
    </location>
</feature>
<dbReference type="EMBL" id="CVRI01000054">
    <property type="protein sequence ID" value="CRL00287.1"/>
    <property type="molecule type" value="Genomic_DNA"/>
</dbReference>
<feature type="transmembrane region" description="Helical" evidence="6">
    <location>
        <begin position="636"/>
        <end position="652"/>
    </location>
</feature>
<evidence type="ECO:0000313" key="8">
    <source>
        <dbReference type="EMBL" id="CRL00287.1"/>
    </source>
</evidence>
<dbReference type="GO" id="GO:0016020">
    <property type="term" value="C:membrane"/>
    <property type="evidence" value="ECO:0007669"/>
    <property type="project" value="UniProtKB-SubCell"/>
</dbReference>
<dbReference type="InterPro" id="IPR036236">
    <property type="entry name" value="Znf_C2H2_sf"/>
</dbReference>
<dbReference type="InterPro" id="IPR037185">
    <property type="entry name" value="EmrE-like"/>
</dbReference>
<name>A0A1J1IJ61_9DIPT</name>
<evidence type="ECO:0000313" key="9">
    <source>
        <dbReference type="Proteomes" id="UP000183832"/>
    </source>
</evidence>
<sequence length="825" mass="96448">MDHTTFMEIKIEGNNEEQLIYLSPSDDEGLEELNTTCRLCPEASRLKNLLIEHLKEHKIEWIDINDSQTFPEIESCNCQDGIKIQINFINHFLSHDNDAQCHFESPSESDEKDIIDHGFEENYRDKEENSYKKVKLKPSYHNQYNRRVRSPVTFQLQKEFTQDPTTKMFHCNFCRNGYKHKQTVERHLSKEHYPSSEKVSNSVMRNTSENVFPTEQRNKLFYCNICHNSYKHKQTIQRHLAKEHNLELDNNYKSQVSDFKPYQKIVRIQRKSRRSKDKKLICDICGQTFFFRESLRKHLLKHVDHVTYTKKIVKTTREKIVCDQCTKLVNPSLMRRHFQVHHSDYRPYKCEEPGCTTTFLDITKFNDHKNIHLKIKPYICDFCQESFHYASNLRQHKLRHTHPDRFKCETCQSCFVSSKSLSLHMRLHNYDPTAPKPFACDHEGCDKTFRYRDRLKLHIFNVHRVENDHYCSYCSFITHKKKYLKRHMIKIHNIREGNPRNQIQTFNGLTKSIMKNELSQFYGIFFAVLSSVCYSLCSVIVKFLVGVSPIELSLFRFLGVLLPSIPYVVYKNENIFPEDNRKMLALRGMLGSAGLMLSFYAFQNMQLGDSSVIIFSTPVFVAIFSRIFLKETCGPFNIFTIILTSLGIVFIVKPPIIFGEDEGSENERTDYFWGPLAALASAIFTANAMIIIRMLRGLHHSVVICNFGVFACFFTLIMLIITNTFCLPPCENRFLILMLGIFSFWGQLLLTISLKMEEAGVISIARSTTIVFAFIWQVIFFKQIPCFYSILGALLIVSSVGLNALKKWALLNETNISRNLTRFLK</sequence>
<dbReference type="Gene3D" id="3.30.160.60">
    <property type="entry name" value="Classic Zinc Finger"/>
    <property type="match status" value="5"/>
</dbReference>
<feature type="domain" description="C2H2-type" evidence="7">
    <location>
        <begin position="378"/>
        <end position="405"/>
    </location>
</feature>
<feature type="transmembrane region" description="Helical" evidence="6">
    <location>
        <begin position="761"/>
        <end position="781"/>
    </location>
</feature>
<accession>A0A1J1IJ61</accession>
<dbReference type="AlphaFoldDB" id="A0A1J1IJ61"/>
<gene>
    <name evidence="8" type="ORF">CLUMA_CG013560</name>
</gene>
<feature type="transmembrane region" description="Helical" evidence="6">
    <location>
        <begin position="702"/>
        <end position="722"/>
    </location>
</feature>
<feature type="domain" description="C2H2-type" evidence="7">
    <location>
        <begin position="406"/>
        <end position="433"/>
    </location>
</feature>
<comment type="subcellular location">
    <subcellularLocation>
        <location evidence="1">Membrane</location>
        <topology evidence="1">Multi-pass membrane protein</topology>
    </subcellularLocation>
</comment>
<evidence type="ECO:0000256" key="4">
    <source>
        <dbReference type="ARBA" id="ARBA00023136"/>
    </source>
</evidence>